<feature type="domain" description="Glucose-methanol-choline oxidoreductase C-terminal" evidence="4">
    <location>
        <begin position="452"/>
        <end position="590"/>
    </location>
</feature>
<evidence type="ECO:0000256" key="1">
    <source>
        <dbReference type="ARBA" id="ARBA00010790"/>
    </source>
</evidence>
<accession>A0A6A5VZL6</accession>
<sequence length="602" mass="64791">MAPEREPSFDYIVIGGGTAGLVVANRLSENPDISVAIIEAGEDASQDPRVTVPALFGRLFNSELSWGFATVPQEGLNDRLIGHPQGKLVGGSSAINLQAIIPFSASDIDAWEKLGNSGWNWNNLAPYIERTFSFARPDEQTTDHLGLSWAKDLAGNGPITSSFTDTLENPVGKAWVETFETLGHPITDSPFSGKSIGPYNAASTVDPITKMRSSAIVAYYQPVVHRKNLQVYINSKVEKIIIEDGRAIGVQVTSNGESTIVSANKEVILSAGVFNSPKILELSGIGDPEVLQSHGIEVKVENSGVGSNLQDHLLAGICFEVNEGVLTRDNLIRRDEATIKSALEQYQMNKSGPFAAPGISSFAFLPTVDFQTDKNALHKILEDLLAYQPSGPLEATRIDVLHQLLANGDEGTAQYFLLQHQTTSAGRDTTAGIGASPIEGNYITLFTSLSHPLSSGSSHIASADPLSPPVIDHKYLSNDIDLELHARHTRYLETIASTPPFSSLLKPNGRRFHPASFLKGDLGRAKEYVRLGSSSNFHSVGTCAMAPREKDGVVDERLRVYGVEGLRVVDASVIPLIVQSNLMTVVYAVAGRAGELIVEDGN</sequence>
<dbReference type="GO" id="GO:0050660">
    <property type="term" value="F:flavin adenine dinucleotide binding"/>
    <property type="evidence" value="ECO:0007669"/>
    <property type="project" value="InterPro"/>
</dbReference>
<proteinExistence type="inferred from homology"/>
<reference evidence="5" key="1">
    <citation type="journal article" date="2020" name="Stud. Mycol.">
        <title>101 Dothideomycetes genomes: a test case for predicting lifestyles and emergence of pathogens.</title>
        <authorList>
            <person name="Haridas S."/>
            <person name="Albert R."/>
            <person name="Binder M."/>
            <person name="Bloem J."/>
            <person name="Labutti K."/>
            <person name="Salamov A."/>
            <person name="Andreopoulos B."/>
            <person name="Baker S."/>
            <person name="Barry K."/>
            <person name="Bills G."/>
            <person name="Bluhm B."/>
            <person name="Cannon C."/>
            <person name="Castanera R."/>
            <person name="Culley D."/>
            <person name="Daum C."/>
            <person name="Ezra D."/>
            <person name="Gonzalez J."/>
            <person name="Henrissat B."/>
            <person name="Kuo A."/>
            <person name="Liang C."/>
            <person name="Lipzen A."/>
            <person name="Lutzoni F."/>
            <person name="Magnuson J."/>
            <person name="Mondo S."/>
            <person name="Nolan M."/>
            <person name="Ohm R."/>
            <person name="Pangilinan J."/>
            <person name="Park H.-J."/>
            <person name="Ramirez L."/>
            <person name="Alfaro M."/>
            <person name="Sun H."/>
            <person name="Tritt A."/>
            <person name="Yoshinaga Y."/>
            <person name="Zwiers L.-H."/>
            <person name="Turgeon B."/>
            <person name="Goodwin S."/>
            <person name="Spatafora J."/>
            <person name="Crous P."/>
            <person name="Grigoriev I."/>
        </authorList>
    </citation>
    <scope>NUCLEOTIDE SEQUENCE</scope>
    <source>
        <strain evidence="5">CBS 123094</strain>
    </source>
</reference>
<dbReference type="SUPFAM" id="SSF51905">
    <property type="entry name" value="FAD/NAD(P)-binding domain"/>
    <property type="match status" value="1"/>
</dbReference>
<keyword evidence="6" id="KW-1185">Reference proteome</keyword>
<evidence type="ECO:0000313" key="6">
    <source>
        <dbReference type="Proteomes" id="UP000799779"/>
    </source>
</evidence>
<dbReference type="PANTHER" id="PTHR11552:SF210">
    <property type="entry name" value="GLUCOSE-METHANOL-CHOLINE OXIDOREDUCTASE N-TERMINAL DOMAIN-CONTAINING PROTEIN-RELATED"/>
    <property type="match status" value="1"/>
</dbReference>
<dbReference type="InterPro" id="IPR012132">
    <property type="entry name" value="GMC_OxRdtase"/>
</dbReference>
<feature type="binding site" evidence="2">
    <location>
        <position position="237"/>
    </location>
    <ligand>
        <name>FAD</name>
        <dbReference type="ChEBI" id="CHEBI:57692"/>
    </ligand>
</feature>
<dbReference type="Gene3D" id="3.30.560.10">
    <property type="entry name" value="Glucose Oxidase, domain 3"/>
    <property type="match status" value="1"/>
</dbReference>
<evidence type="ECO:0000313" key="5">
    <source>
        <dbReference type="EMBL" id="KAF1994880.1"/>
    </source>
</evidence>
<dbReference type="InterPro" id="IPR000172">
    <property type="entry name" value="GMC_OxRdtase_N"/>
</dbReference>
<evidence type="ECO:0000259" key="4">
    <source>
        <dbReference type="Pfam" id="PF05199"/>
    </source>
</evidence>
<dbReference type="SUPFAM" id="SSF54373">
    <property type="entry name" value="FAD-linked reductases, C-terminal domain"/>
    <property type="match status" value="1"/>
</dbReference>
<organism evidence="5 6">
    <name type="scientific">Amniculicola lignicola CBS 123094</name>
    <dbReference type="NCBI Taxonomy" id="1392246"/>
    <lineage>
        <taxon>Eukaryota</taxon>
        <taxon>Fungi</taxon>
        <taxon>Dikarya</taxon>
        <taxon>Ascomycota</taxon>
        <taxon>Pezizomycotina</taxon>
        <taxon>Dothideomycetes</taxon>
        <taxon>Pleosporomycetidae</taxon>
        <taxon>Pleosporales</taxon>
        <taxon>Amniculicolaceae</taxon>
        <taxon>Amniculicola</taxon>
    </lineage>
</organism>
<keyword evidence="2" id="KW-0285">Flavoprotein</keyword>
<dbReference type="GO" id="GO:0016614">
    <property type="term" value="F:oxidoreductase activity, acting on CH-OH group of donors"/>
    <property type="evidence" value="ECO:0007669"/>
    <property type="project" value="InterPro"/>
</dbReference>
<comment type="similarity">
    <text evidence="1">Belongs to the GMC oxidoreductase family.</text>
</comment>
<dbReference type="Pfam" id="PF05199">
    <property type="entry name" value="GMC_oxred_C"/>
    <property type="match status" value="1"/>
</dbReference>
<dbReference type="EMBL" id="ML977649">
    <property type="protein sequence ID" value="KAF1994880.1"/>
    <property type="molecule type" value="Genomic_DNA"/>
</dbReference>
<protein>
    <submittedName>
        <fullName evidence="5">GMC oxidoreductase</fullName>
    </submittedName>
</protein>
<dbReference type="Proteomes" id="UP000799779">
    <property type="component" value="Unassembled WGS sequence"/>
</dbReference>
<evidence type="ECO:0000259" key="3">
    <source>
        <dbReference type="Pfam" id="PF00732"/>
    </source>
</evidence>
<dbReference type="OrthoDB" id="269227at2759"/>
<dbReference type="Gene3D" id="3.50.50.60">
    <property type="entry name" value="FAD/NAD(P)-binding domain"/>
    <property type="match status" value="1"/>
</dbReference>
<gene>
    <name evidence="5" type="ORF">P154DRAFT_557014</name>
</gene>
<dbReference type="InterPro" id="IPR007867">
    <property type="entry name" value="GMC_OxRtase_C"/>
</dbReference>
<feature type="domain" description="Glucose-methanol-choline oxidoreductase N-terminal" evidence="3">
    <location>
        <begin position="9"/>
        <end position="313"/>
    </location>
</feature>
<dbReference type="PIRSF" id="PIRSF000137">
    <property type="entry name" value="Alcohol_oxidase"/>
    <property type="match status" value="1"/>
</dbReference>
<keyword evidence="2" id="KW-0274">FAD</keyword>
<name>A0A6A5VZL6_9PLEO</name>
<dbReference type="InterPro" id="IPR036188">
    <property type="entry name" value="FAD/NAD-bd_sf"/>
</dbReference>
<dbReference type="PANTHER" id="PTHR11552">
    <property type="entry name" value="GLUCOSE-METHANOL-CHOLINE GMC OXIDOREDUCTASE"/>
    <property type="match status" value="1"/>
</dbReference>
<evidence type="ECO:0000256" key="2">
    <source>
        <dbReference type="PIRSR" id="PIRSR000137-2"/>
    </source>
</evidence>
<comment type="cofactor">
    <cofactor evidence="2">
        <name>FAD</name>
        <dbReference type="ChEBI" id="CHEBI:57692"/>
    </cofactor>
</comment>
<dbReference type="AlphaFoldDB" id="A0A6A5VZL6"/>
<dbReference type="Pfam" id="PF00732">
    <property type="entry name" value="GMC_oxred_N"/>
    <property type="match status" value="1"/>
</dbReference>